<dbReference type="PANTHER" id="PTHR31881">
    <property type="match status" value="1"/>
</dbReference>
<dbReference type="PANTHER" id="PTHR31881:SF6">
    <property type="entry name" value="OS09G0494600 PROTEIN"/>
    <property type="match status" value="1"/>
</dbReference>
<dbReference type="InterPro" id="IPR006747">
    <property type="entry name" value="DUF599"/>
</dbReference>
<feature type="transmembrane region" description="Helical" evidence="1">
    <location>
        <begin position="182"/>
        <end position="210"/>
    </location>
</feature>
<protein>
    <submittedName>
        <fullName evidence="2">DUF599 domain-containing protein</fullName>
    </submittedName>
</protein>
<organism evidence="2 3">
    <name type="scientific">Flaviflagellibacter deserti</name>
    <dbReference type="NCBI Taxonomy" id="2267266"/>
    <lineage>
        <taxon>Bacteria</taxon>
        <taxon>Pseudomonadati</taxon>
        <taxon>Pseudomonadota</taxon>
        <taxon>Alphaproteobacteria</taxon>
        <taxon>Hyphomicrobiales</taxon>
        <taxon>Flaviflagellibacter</taxon>
    </lineage>
</organism>
<dbReference type="EMBL" id="JBHSJF010000006">
    <property type="protein sequence ID" value="MFC5068214.1"/>
    <property type="molecule type" value="Genomic_DNA"/>
</dbReference>
<comment type="caution">
    <text evidence="2">The sequence shown here is derived from an EMBL/GenBank/DDBJ whole genome shotgun (WGS) entry which is preliminary data.</text>
</comment>
<keyword evidence="1" id="KW-0472">Membrane</keyword>
<feature type="transmembrane region" description="Helical" evidence="1">
    <location>
        <begin position="6"/>
        <end position="25"/>
    </location>
</feature>
<dbReference type="Pfam" id="PF04654">
    <property type="entry name" value="DUF599"/>
    <property type="match status" value="1"/>
</dbReference>
<keyword evidence="3" id="KW-1185">Reference proteome</keyword>
<keyword evidence="1" id="KW-0812">Transmembrane</keyword>
<proteinExistence type="predicted"/>
<evidence type="ECO:0000313" key="2">
    <source>
        <dbReference type="EMBL" id="MFC5068214.1"/>
    </source>
</evidence>
<evidence type="ECO:0000313" key="3">
    <source>
        <dbReference type="Proteomes" id="UP001595796"/>
    </source>
</evidence>
<dbReference type="Proteomes" id="UP001595796">
    <property type="component" value="Unassembled WGS sequence"/>
</dbReference>
<feature type="transmembrane region" description="Helical" evidence="1">
    <location>
        <begin position="115"/>
        <end position="133"/>
    </location>
</feature>
<keyword evidence="1" id="KW-1133">Transmembrane helix</keyword>
<name>A0ABV9Z166_9HYPH</name>
<gene>
    <name evidence="2" type="ORF">ACFPFW_09335</name>
</gene>
<sequence length="228" mass="25224">MFDFTPLDYVALGLFALAWVVYYIYLEFTQRGGLNAIMHEARVTWMRQMYHRENRILDGQIMGGLQNGTAFFASSSLLAIGGTLSALGTTDTALEVLTHLPLASQTTRATFEIKVLGLALIFAYSFFKLVWSYRLFNYVAILIGATPIAGSVTDAEAEIAIQRAARMNMAAARQFNRGLRAFFFAIAYLGWFAGPLVLMVTTLIVTIVLWRRQFASDSVEAASFGGEA</sequence>
<feature type="transmembrane region" description="Helical" evidence="1">
    <location>
        <begin position="139"/>
        <end position="161"/>
    </location>
</feature>
<reference evidence="3" key="1">
    <citation type="journal article" date="2019" name="Int. J. Syst. Evol. Microbiol.">
        <title>The Global Catalogue of Microorganisms (GCM) 10K type strain sequencing project: providing services to taxonomists for standard genome sequencing and annotation.</title>
        <authorList>
            <consortium name="The Broad Institute Genomics Platform"/>
            <consortium name="The Broad Institute Genome Sequencing Center for Infectious Disease"/>
            <person name="Wu L."/>
            <person name="Ma J."/>
        </authorList>
    </citation>
    <scope>NUCLEOTIDE SEQUENCE [LARGE SCALE GENOMIC DNA]</scope>
    <source>
        <strain evidence="3">CGMCC 1.16444</strain>
    </source>
</reference>
<accession>A0ABV9Z166</accession>
<dbReference type="RefSeq" id="WP_114955866.1">
    <property type="nucleotide sequence ID" value="NZ_JBHSJF010000006.1"/>
</dbReference>
<evidence type="ECO:0000256" key="1">
    <source>
        <dbReference type="SAM" id="Phobius"/>
    </source>
</evidence>